<dbReference type="EMBL" id="MSZX01000027">
    <property type="protein sequence ID" value="OPA72866.1"/>
    <property type="molecule type" value="Genomic_DNA"/>
</dbReference>
<accession>A0A1T2WZG6</accession>
<keyword evidence="4" id="KW-1185">Reference proteome</keyword>
<feature type="chain" id="PRO_5039253392" description="GerMN domain-containing protein" evidence="1">
    <location>
        <begin position="16"/>
        <end position="171"/>
    </location>
</feature>
<reference evidence="3 4" key="1">
    <citation type="submission" date="2017-01" db="EMBL/GenBank/DDBJ databases">
        <title>Genome analysis of Paenibacillus selenitrireducens ES3-24.</title>
        <authorList>
            <person name="Xu D."/>
            <person name="Yao R."/>
            <person name="Zheng S."/>
        </authorList>
    </citation>
    <scope>NUCLEOTIDE SEQUENCE [LARGE SCALE GENOMIC DNA]</scope>
    <source>
        <strain evidence="3 4">ES3-24</strain>
    </source>
</reference>
<evidence type="ECO:0000256" key="1">
    <source>
        <dbReference type="SAM" id="SignalP"/>
    </source>
</evidence>
<protein>
    <recommendedName>
        <fullName evidence="2">GerMN domain-containing protein</fullName>
    </recommendedName>
</protein>
<dbReference type="STRING" id="1324314.BVG16_31615"/>
<proteinExistence type="predicted"/>
<evidence type="ECO:0000313" key="3">
    <source>
        <dbReference type="EMBL" id="OPA72866.1"/>
    </source>
</evidence>
<dbReference type="Proteomes" id="UP000190188">
    <property type="component" value="Unassembled WGS sequence"/>
</dbReference>
<evidence type="ECO:0000313" key="4">
    <source>
        <dbReference type="Proteomes" id="UP000190188"/>
    </source>
</evidence>
<dbReference type="InterPro" id="IPR019606">
    <property type="entry name" value="GerMN"/>
</dbReference>
<evidence type="ECO:0000259" key="2">
    <source>
        <dbReference type="Pfam" id="PF10646"/>
    </source>
</evidence>
<organism evidence="3 4">
    <name type="scientific">Paenibacillus selenitireducens</name>
    <dbReference type="NCBI Taxonomy" id="1324314"/>
    <lineage>
        <taxon>Bacteria</taxon>
        <taxon>Bacillati</taxon>
        <taxon>Bacillota</taxon>
        <taxon>Bacilli</taxon>
        <taxon>Bacillales</taxon>
        <taxon>Paenibacillaceae</taxon>
        <taxon>Paenibacillus</taxon>
    </lineage>
</organism>
<feature type="domain" description="GerMN" evidence="2">
    <location>
        <begin position="46"/>
        <end position="153"/>
    </location>
</feature>
<gene>
    <name evidence="3" type="ORF">BVG16_31615</name>
</gene>
<sequence length="171" mass="18732">MTLLLGMLITIIAIAAGCGQKSGDPETGGKPEAQQHAEQTLHIQAYYTDDQILNLVQEKKDIKFADEKAKYLEALKALQSTDDAKLVKLWQENEFQSAILKDGGALIIDVKIPAEAHLGASGEDLAIQAVLKTVFQFEEVQSVDILVDGQSVDSLMGHVELEHPYTRKSIM</sequence>
<dbReference type="AlphaFoldDB" id="A0A1T2WZG6"/>
<name>A0A1T2WZG6_9BACL</name>
<keyword evidence="1" id="KW-0732">Signal</keyword>
<feature type="signal peptide" evidence="1">
    <location>
        <begin position="1"/>
        <end position="15"/>
    </location>
</feature>
<dbReference type="RefSeq" id="WP_078503178.1">
    <property type="nucleotide sequence ID" value="NZ_MSZX01000027.1"/>
</dbReference>
<comment type="caution">
    <text evidence="3">The sequence shown here is derived from an EMBL/GenBank/DDBJ whole genome shotgun (WGS) entry which is preliminary data.</text>
</comment>
<dbReference type="Pfam" id="PF10646">
    <property type="entry name" value="Germane"/>
    <property type="match status" value="1"/>
</dbReference>